<name>A0A2S8INX4_RHOOP</name>
<evidence type="ECO:0000313" key="4">
    <source>
        <dbReference type="EMBL" id="PQP16092.1"/>
    </source>
</evidence>
<dbReference type="PANTHER" id="PTHR43479">
    <property type="entry name" value="ACREF/ENVCD OPERON REPRESSOR-RELATED"/>
    <property type="match status" value="1"/>
</dbReference>
<sequence>MTKAARGNMRDLQKELTKTRLKEAAIACFVESGYLATAVTDITSTAGATRATFYLHYKTKAEVVDALLDELDMVYAEPFSRFAAVLAEPSLDAFRVWLREIVKIWETTREISIVVSEAAGVEKEIGDRRGRSFEFETDRIAKALSATGRWTPKQAKIRALLIFSQLGSLFMQWSTPDSDLDAVEAVDVLASMWMAALDEREFH</sequence>
<dbReference type="GO" id="GO:0003677">
    <property type="term" value="F:DNA binding"/>
    <property type="evidence" value="ECO:0007669"/>
    <property type="project" value="UniProtKB-UniRule"/>
</dbReference>
<dbReference type="InterPro" id="IPR001647">
    <property type="entry name" value="HTH_TetR"/>
</dbReference>
<dbReference type="Gene3D" id="1.10.357.10">
    <property type="entry name" value="Tetracycline Repressor, domain 2"/>
    <property type="match status" value="1"/>
</dbReference>
<dbReference type="Gene3D" id="1.10.10.60">
    <property type="entry name" value="Homeodomain-like"/>
    <property type="match status" value="1"/>
</dbReference>
<evidence type="ECO:0000259" key="3">
    <source>
        <dbReference type="PROSITE" id="PS50977"/>
    </source>
</evidence>
<dbReference type="PRINTS" id="PR00455">
    <property type="entry name" value="HTHTETR"/>
</dbReference>
<dbReference type="PANTHER" id="PTHR43479:SF11">
    <property type="entry name" value="ACREF_ENVCD OPERON REPRESSOR-RELATED"/>
    <property type="match status" value="1"/>
</dbReference>
<proteinExistence type="predicted"/>
<dbReference type="Proteomes" id="UP000239290">
    <property type="component" value="Unassembled WGS sequence"/>
</dbReference>
<dbReference type="AlphaFoldDB" id="A0A2S8INX4"/>
<feature type="DNA-binding region" description="H-T-H motif" evidence="2">
    <location>
        <begin position="38"/>
        <end position="57"/>
    </location>
</feature>
<protein>
    <recommendedName>
        <fullName evidence="3">HTH tetR-type domain-containing protein</fullName>
    </recommendedName>
</protein>
<evidence type="ECO:0000313" key="5">
    <source>
        <dbReference type="Proteomes" id="UP000239290"/>
    </source>
</evidence>
<dbReference type="EMBL" id="PUIO01000067">
    <property type="protein sequence ID" value="PQP16092.1"/>
    <property type="molecule type" value="Genomic_DNA"/>
</dbReference>
<dbReference type="RefSeq" id="WP_105422292.1">
    <property type="nucleotide sequence ID" value="NZ_PUIO01000067.1"/>
</dbReference>
<dbReference type="SUPFAM" id="SSF46689">
    <property type="entry name" value="Homeodomain-like"/>
    <property type="match status" value="1"/>
</dbReference>
<gene>
    <name evidence="4" type="ORF">C5613_37035</name>
</gene>
<dbReference type="InterPro" id="IPR036271">
    <property type="entry name" value="Tet_transcr_reg_TetR-rel_C_sf"/>
</dbReference>
<feature type="domain" description="HTH tetR-type" evidence="3">
    <location>
        <begin position="15"/>
        <end position="75"/>
    </location>
</feature>
<keyword evidence="1 2" id="KW-0238">DNA-binding</keyword>
<comment type="caution">
    <text evidence="4">The sequence shown here is derived from an EMBL/GenBank/DDBJ whole genome shotgun (WGS) entry which is preliminary data.</text>
</comment>
<dbReference type="Pfam" id="PF00440">
    <property type="entry name" value="TetR_N"/>
    <property type="match status" value="1"/>
</dbReference>
<evidence type="ECO:0000256" key="2">
    <source>
        <dbReference type="PROSITE-ProRule" id="PRU00335"/>
    </source>
</evidence>
<evidence type="ECO:0000256" key="1">
    <source>
        <dbReference type="ARBA" id="ARBA00023125"/>
    </source>
</evidence>
<dbReference type="PROSITE" id="PS50977">
    <property type="entry name" value="HTH_TETR_2"/>
    <property type="match status" value="1"/>
</dbReference>
<reference evidence="5" key="1">
    <citation type="submission" date="2018-02" db="EMBL/GenBank/DDBJ databases">
        <title>Draft genome sequencing of Rhodococcus opacus KU647198.</title>
        <authorList>
            <person name="Zheng B.-X."/>
        </authorList>
    </citation>
    <scope>NUCLEOTIDE SEQUENCE [LARGE SCALE GENOMIC DNA]</scope>
    <source>
        <strain evidence="5">04-OD7</strain>
    </source>
</reference>
<organism evidence="4 5">
    <name type="scientific">Rhodococcus opacus</name>
    <name type="common">Nocardia opaca</name>
    <dbReference type="NCBI Taxonomy" id="37919"/>
    <lineage>
        <taxon>Bacteria</taxon>
        <taxon>Bacillati</taxon>
        <taxon>Actinomycetota</taxon>
        <taxon>Actinomycetes</taxon>
        <taxon>Mycobacteriales</taxon>
        <taxon>Nocardiaceae</taxon>
        <taxon>Rhodococcus</taxon>
    </lineage>
</organism>
<dbReference type="SUPFAM" id="SSF48498">
    <property type="entry name" value="Tetracyclin repressor-like, C-terminal domain"/>
    <property type="match status" value="1"/>
</dbReference>
<dbReference type="InterPro" id="IPR050624">
    <property type="entry name" value="HTH-type_Tx_Regulator"/>
</dbReference>
<dbReference type="InterPro" id="IPR009057">
    <property type="entry name" value="Homeodomain-like_sf"/>
</dbReference>
<accession>A0A2S8INX4</accession>